<sequence length="640" mass="69429">MGRGGGSGGEAHQRALVRAIRAVLARVDAHADRREPDAKPSPAPESSTLATLCSCFGLTSFERDVLLLATAAELDPSTGPRCAAASGDPRRDYPTFSLALAAFPEAHWSALTPVAPLRRWRLVELADDGPLTTSRLRVDERVLHFLAGVPYVDSRLHGVVSRVDPVPDLPGSHARSAEAISTAWHEVDGRPHVELVGSDQRSRWEVAATAARNSGASLYVLRAADLPTDPAEREATARLWERESLLLPAVLLVEVTDATTDRLAALELFAHALAVPMVISSDDPLRTGHQHRERVVVDTPTEDEQRALWASALAGADHAADADELGRLVAQFSLPAHVIRAAGAVARRAADGRQDVAGLAWRAGLHQARVALDELGRRVEPRAQWDDLVLPEAQRAILTEVVAQVRQRATVYRDWGFEAVLRRGLGVTALFAGNSGTGKTLAAEVLAGELGVDLFVVDLSQVVSKYIGETEKNLRRVFDAAERGGALLLFDEADALFGRRSEIRDSHDRYANIEVSYLLMRMESYRGLAILTTNMKKALDPAFLRRIRFVVDFPFPGPGERAEIWRRVIPAATPVDGLDLDRLAQLTVAGGSIRNVALSAAFLAADEGTPLAMRHFLAAARTEYLKLERSLTPGEVAGWV</sequence>
<dbReference type="InterPro" id="IPR054472">
    <property type="entry name" value="WHD"/>
</dbReference>
<dbReference type="PANTHER" id="PTHR46411">
    <property type="entry name" value="FAMILY ATPASE, PUTATIVE-RELATED"/>
    <property type="match status" value="1"/>
</dbReference>
<dbReference type="CDD" id="cd19481">
    <property type="entry name" value="RecA-like_protease"/>
    <property type="match status" value="1"/>
</dbReference>
<name>A0A1M4YV57_STRHI</name>
<dbReference type="Pfam" id="PF00004">
    <property type="entry name" value="AAA"/>
    <property type="match status" value="1"/>
</dbReference>
<gene>
    <name evidence="2" type="ORF">SAMN05444320_102496</name>
</gene>
<dbReference type="InterPro" id="IPR027417">
    <property type="entry name" value="P-loop_NTPase"/>
</dbReference>
<accession>A0A1M4YV57</accession>
<dbReference type="GO" id="GO:0005524">
    <property type="term" value="F:ATP binding"/>
    <property type="evidence" value="ECO:0007669"/>
    <property type="project" value="InterPro"/>
</dbReference>
<dbReference type="SUPFAM" id="SSF52540">
    <property type="entry name" value="P-loop containing nucleoside triphosphate hydrolases"/>
    <property type="match status" value="1"/>
</dbReference>
<dbReference type="SMART" id="SM00382">
    <property type="entry name" value="AAA"/>
    <property type="match status" value="1"/>
</dbReference>
<reference evidence="2 3" key="1">
    <citation type="submission" date="2016-11" db="EMBL/GenBank/DDBJ databases">
        <authorList>
            <person name="Jaros S."/>
            <person name="Januszkiewicz K."/>
            <person name="Wedrychowicz H."/>
        </authorList>
    </citation>
    <scope>NUCLEOTIDE SEQUENCE [LARGE SCALE GENOMIC DNA]</scope>
    <source>
        <strain evidence="2 3">DSM 44523</strain>
    </source>
</reference>
<dbReference type="Pfam" id="PF22977">
    <property type="entry name" value="WHD"/>
    <property type="match status" value="1"/>
</dbReference>
<dbReference type="STRING" id="2017.SAMN05444320_102496"/>
<dbReference type="PANTHER" id="PTHR46411:SF3">
    <property type="entry name" value="AAA+ ATPASE DOMAIN-CONTAINING PROTEIN"/>
    <property type="match status" value="1"/>
</dbReference>
<dbReference type="GO" id="GO:0016887">
    <property type="term" value="F:ATP hydrolysis activity"/>
    <property type="evidence" value="ECO:0007669"/>
    <property type="project" value="InterPro"/>
</dbReference>
<dbReference type="EMBL" id="FQVN01000002">
    <property type="protein sequence ID" value="SHF09635.1"/>
    <property type="molecule type" value="Genomic_DNA"/>
</dbReference>
<feature type="domain" description="AAA+ ATPase" evidence="1">
    <location>
        <begin position="425"/>
        <end position="557"/>
    </location>
</feature>
<protein>
    <submittedName>
        <fullName evidence="2">ATPase family associated with various cellular activities (AAA)</fullName>
    </submittedName>
</protein>
<keyword evidence="3" id="KW-1185">Reference proteome</keyword>
<evidence type="ECO:0000313" key="3">
    <source>
        <dbReference type="Proteomes" id="UP000184501"/>
    </source>
</evidence>
<evidence type="ECO:0000313" key="2">
    <source>
        <dbReference type="EMBL" id="SHF09635.1"/>
    </source>
</evidence>
<dbReference type="AlphaFoldDB" id="A0A1M4YV57"/>
<proteinExistence type="predicted"/>
<dbReference type="InterPro" id="IPR003593">
    <property type="entry name" value="AAA+_ATPase"/>
</dbReference>
<dbReference type="Gene3D" id="3.40.50.300">
    <property type="entry name" value="P-loop containing nucleotide triphosphate hydrolases"/>
    <property type="match status" value="1"/>
</dbReference>
<organism evidence="2 3">
    <name type="scientific">Streptoalloteichus hindustanus</name>
    <dbReference type="NCBI Taxonomy" id="2017"/>
    <lineage>
        <taxon>Bacteria</taxon>
        <taxon>Bacillati</taxon>
        <taxon>Actinomycetota</taxon>
        <taxon>Actinomycetes</taxon>
        <taxon>Pseudonocardiales</taxon>
        <taxon>Pseudonocardiaceae</taxon>
        <taxon>Streptoalloteichus</taxon>
    </lineage>
</organism>
<dbReference type="RefSeq" id="WP_073480721.1">
    <property type="nucleotide sequence ID" value="NZ_FQVN01000002.1"/>
</dbReference>
<dbReference type="Proteomes" id="UP000184501">
    <property type="component" value="Unassembled WGS sequence"/>
</dbReference>
<dbReference type="InterPro" id="IPR003959">
    <property type="entry name" value="ATPase_AAA_core"/>
</dbReference>
<evidence type="ECO:0000259" key="1">
    <source>
        <dbReference type="SMART" id="SM00382"/>
    </source>
</evidence>